<dbReference type="EMBL" id="CP026118">
    <property type="protein sequence ID" value="QAS52616.1"/>
    <property type="molecule type" value="Genomic_DNA"/>
</dbReference>
<dbReference type="InterPro" id="IPR000182">
    <property type="entry name" value="GNAT_dom"/>
</dbReference>
<feature type="domain" description="N-acetyltransferase" evidence="1">
    <location>
        <begin position="120"/>
        <end position="255"/>
    </location>
</feature>
<evidence type="ECO:0000313" key="2">
    <source>
        <dbReference type="EMBL" id="QAS52616.1"/>
    </source>
</evidence>
<dbReference type="CDD" id="cd04301">
    <property type="entry name" value="NAT_SF"/>
    <property type="match status" value="1"/>
</dbReference>
<organism evidence="2 3">
    <name type="scientific">Halobacillus litoralis</name>
    <dbReference type="NCBI Taxonomy" id="45668"/>
    <lineage>
        <taxon>Bacteria</taxon>
        <taxon>Bacillati</taxon>
        <taxon>Bacillota</taxon>
        <taxon>Bacilli</taxon>
        <taxon>Bacillales</taxon>
        <taxon>Bacillaceae</taxon>
        <taxon>Halobacillus</taxon>
    </lineage>
</organism>
<sequence>MDKDKVLSKFHDELRVNAYTTGFRREVTPYVVRHVSDYDDGGFILASQLNEENAREVILSELEYFKEIGQSFEWKLYSYDRPEELKDLLLEAGFEEEEEEALMVMELTNSSGLLHSAPSSQVVEIQSQAGVQDIISLMNDIWGEDHSELGKRLWRDKRNSPESLYLYGVYDNGELVSGAWMYFERESCFASLWGGATRPAYRGKGYYRALISIRAKKAQECGYSFLTVDARPMSRPILEKLGFRCLAYTYGMQSN</sequence>
<protein>
    <submittedName>
        <fullName evidence="2">N-acetyltransferase</fullName>
    </submittedName>
</protein>
<proteinExistence type="predicted"/>
<dbReference type="Pfam" id="PF00583">
    <property type="entry name" value="Acetyltransf_1"/>
    <property type="match status" value="1"/>
</dbReference>
<dbReference type="SUPFAM" id="SSF55729">
    <property type="entry name" value="Acyl-CoA N-acyltransferases (Nat)"/>
    <property type="match status" value="1"/>
</dbReference>
<name>A0A410MD64_9BACI</name>
<dbReference type="AlphaFoldDB" id="A0A410MD64"/>
<dbReference type="Gene3D" id="3.40.630.30">
    <property type="match status" value="1"/>
</dbReference>
<gene>
    <name evidence="2" type="ORF">HLI_10490</name>
</gene>
<dbReference type="Proteomes" id="UP000287756">
    <property type="component" value="Chromosome"/>
</dbReference>
<evidence type="ECO:0000259" key="1">
    <source>
        <dbReference type="PROSITE" id="PS51186"/>
    </source>
</evidence>
<dbReference type="OrthoDB" id="164800at2"/>
<dbReference type="InterPro" id="IPR016181">
    <property type="entry name" value="Acyl_CoA_acyltransferase"/>
</dbReference>
<accession>A0A410MD64</accession>
<dbReference type="PROSITE" id="PS51186">
    <property type="entry name" value="GNAT"/>
    <property type="match status" value="1"/>
</dbReference>
<dbReference type="KEGG" id="hli:HLI_10490"/>
<dbReference type="RefSeq" id="WP_128524905.1">
    <property type="nucleotide sequence ID" value="NZ_CANLVY010000009.1"/>
</dbReference>
<keyword evidence="2" id="KW-0808">Transferase</keyword>
<reference evidence="2 3" key="1">
    <citation type="submission" date="2018-01" db="EMBL/GenBank/DDBJ databases">
        <title>The whole genome sequencing and assembly of Halobacillus litoralis ERB031 strain.</title>
        <authorList>
            <person name="Lee S.-J."/>
            <person name="Park M.-K."/>
            <person name="Kim J.-Y."/>
            <person name="Lee Y.-J."/>
            <person name="Yi H."/>
            <person name="Bahn Y.-S."/>
            <person name="Kim J.F."/>
            <person name="Lee D.-W."/>
        </authorList>
    </citation>
    <scope>NUCLEOTIDE SEQUENCE [LARGE SCALE GENOMIC DNA]</scope>
    <source>
        <strain evidence="2 3">ERB 031</strain>
    </source>
</reference>
<dbReference type="GO" id="GO:0016747">
    <property type="term" value="F:acyltransferase activity, transferring groups other than amino-acyl groups"/>
    <property type="evidence" value="ECO:0007669"/>
    <property type="project" value="InterPro"/>
</dbReference>
<evidence type="ECO:0000313" key="3">
    <source>
        <dbReference type="Proteomes" id="UP000287756"/>
    </source>
</evidence>